<sequence>MIVNSLKKLIILCMLFFSTATFAADPIDAPATVWVMVSIVIVLLMFIPGLALFYGGMVRSKNILSVFSQFFAIASIVGILWVVIGYSLMTDTTGMEAGVYNLSSFVGGVNTAFLSGITADSMSGGIPEYIVITFLMTFAMITPAIALGGFAERMRFGAMVLFAALWTVIVYGPLAHMVWGGDGALFHNWGVLDFAGGTAVHISAGVTSFVGALVLGKRRGWPTTPMPPHNVVFVLIGAAFLWAGWFGFNVGSALSIGASSSLIFITTMLSTLGGIAGWMFIEKISAGHVTAFGLASGAIAGLVGITPAAAYVGPFGAIVIGFLASISVFYAITVLKRKLGVDDALDVFSVHGIGGVVGCILTGIFCIPALGGNVEGISVVPQVLAQIASVLFTFLYVGILSWILLKIVGLIIPLRVDEEQEEIGLDKTDHNESAYNH</sequence>
<dbReference type="PANTHER" id="PTHR43029">
    <property type="entry name" value="AMMONIUM TRANSPORTER MEP2"/>
    <property type="match status" value="1"/>
</dbReference>
<keyword evidence="4 8" id="KW-0812">Transmembrane</keyword>
<feature type="chain" id="PRO_5045816772" description="Ammonium transporter" evidence="9">
    <location>
        <begin position="24"/>
        <end position="437"/>
    </location>
</feature>
<dbReference type="PROSITE" id="PS01219">
    <property type="entry name" value="AMMONIUM_TRANSP"/>
    <property type="match status" value="1"/>
</dbReference>
<dbReference type="InterPro" id="IPR024041">
    <property type="entry name" value="NH4_transpt_AmtB-like_dom"/>
</dbReference>
<dbReference type="Pfam" id="PF00909">
    <property type="entry name" value="Ammonium_transp"/>
    <property type="match status" value="1"/>
</dbReference>
<evidence type="ECO:0000259" key="10">
    <source>
        <dbReference type="Pfam" id="PF00909"/>
    </source>
</evidence>
<evidence type="ECO:0000313" key="11">
    <source>
        <dbReference type="EMBL" id="RLL23215.1"/>
    </source>
</evidence>
<feature type="transmembrane region" description="Helical" evidence="8">
    <location>
        <begin position="194"/>
        <end position="216"/>
    </location>
</feature>
<comment type="caution">
    <text evidence="11">The sequence shown here is derived from an EMBL/GenBank/DDBJ whole genome shotgun (WGS) entry which is preliminary data.</text>
</comment>
<dbReference type="RefSeq" id="WP_120376001.1">
    <property type="nucleotide sequence ID" value="NZ_RCHC01000004.1"/>
</dbReference>
<keyword evidence="9" id="KW-0732">Signal</keyword>
<feature type="transmembrane region" description="Helical" evidence="8">
    <location>
        <begin position="66"/>
        <end position="89"/>
    </location>
</feature>
<keyword evidence="7 8" id="KW-0924">Ammonia transport</keyword>
<feature type="transmembrane region" description="Helical" evidence="8">
    <location>
        <begin position="33"/>
        <end position="54"/>
    </location>
</feature>
<evidence type="ECO:0000256" key="4">
    <source>
        <dbReference type="ARBA" id="ARBA00022692"/>
    </source>
</evidence>
<reference evidence="11 12" key="1">
    <citation type="submission" date="2018-09" db="EMBL/GenBank/DDBJ databases">
        <title>The draft genome of Acinetobacter sp. strains.</title>
        <authorList>
            <person name="Qin J."/>
            <person name="Feng Y."/>
            <person name="Zong Z."/>
        </authorList>
    </citation>
    <scope>NUCLEOTIDE SEQUENCE [LARGE SCALE GENOMIC DNA]</scope>
    <source>
        <strain evidence="11 12">WCHAc060005</strain>
    </source>
</reference>
<feature type="transmembrane region" description="Helical" evidence="8">
    <location>
        <begin position="129"/>
        <end position="149"/>
    </location>
</feature>
<evidence type="ECO:0000256" key="1">
    <source>
        <dbReference type="ARBA" id="ARBA00004141"/>
    </source>
</evidence>
<proteinExistence type="inferred from homology"/>
<feature type="transmembrane region" description="Helical" evidence="8">
    <location>
        <begin position="347"/>
        <end position="371"/>
    </location>
</feature>
<evidence type="ECO:0000256" key="3">
    <source>
        <dbReference type="ARBA" id="ARBA00022448"/>
    </source>
</evidence>
<gene>
    <name evidence="11" type="primary">amt</name>
    <name evidence="11" type="ORF">D9K81_05555</name>
</gene>
<feature type="transmembrane region" description="Helical" evidence="8">
    <location>
        <begin position="228"/>
        <end position="248"/>
    </location>
</feature>
<evidence type="ECO:0000256" key="2">
    <source>
        <dbReference type="ARBA" id="ARBA00005887"/>
    </source>
</evidence>
<dbReference type="Proteomes" id="UP000280271">
    <property type="component" value="Unassembled WGS sequence"/>
</dbReference>
<evidence type="ECO:0000313" key="12">
    <source>
        <dbReference type="Proteomes" id="UP000280271"/>
    </source>
</evidence>
<dbReference type="SUPFAM" id="SSF111352">
    <property type="entry name" value="Ammonium transporter"/>
    <property type="match status" value="1"/>
</dbReference>
<keyword evidence="12" id="KW-1185">Reference proteome</keyword>
<dbReference type="Gene3D" id="1.10.3430.10">
    <property type="entry name" value="Ammonium transporter AmtB like domains"/>
    <property type="match status" value="1"/>
</dbReference>
<organism evidence="11 12">
    <name type="scientific">Acinetobacter chengduensis</name>
    <dbReference type="NCBI Taxonomy" id="2420890"/>
    <lineage>
        <taxon>Bacteria</taxon>
        <taxon>Pseudomonadati</taxon>
        <taxon>Pseudomonadota</taxon>
        <taxon>Gammaproteobacteria</taxon>
        <taxon>Moraxellales</taxon>
        <taxon>Moraxellaceae</taxon>
        <taxon>Acinetobacter</taxon>
    </lineage>
</organism>
<dbReference type="PANTHER" id="PTHR43029:SF10">
    <property type="entry name" value="AMMONIUM TRANSPORTER MEP2"/>
    <property type="match status" value="1"/>
</dbReference>
<evidence type="ECO:0000256" key="7">
    <source>
        <dbReference type="ARBA" id="ARBA00023177"/>
    </source>
</evidence>
<keyword evidence="5 8" id="KW-1133">Transmembrane helix</keyword>
<keyword evidence="3 8" id="KW-0813">Transport</keyword>
<feature type="domain" description="Ammonium transporter AmtB-like" evidence="10">
    <location>
        <begin position="33"/>
        <end position="435"/>
    </location>
</feature>
<dbReference type="EMBL" id="RCHC01000004">
    <property type="protein sequence ID" value="RLL23215.1"/>
    <property type="molecule type" value="Genomic_DNA"/>
</dbReference>
<evidence type="ECO:0000256" key="6">
    <source>
        <dbReference type="ARBA" id="ARBA00023136"/>
    </source>
</evidence>
<dbReference type="InterPro" id="IPR001905">
    <property type="entry name" value="Ammonium_transpt"/>
</dbReference>
<keyword evidence="6 8" id="KW-0472">Membrane</keyword>
<evidence type="ECO:0000256" key="8">
    <source>
        <dbReference type="RuleBase" id="RU362002"/>
    </source>
</evidence>
<comment type="subcellular location">
    <subcellularLocation>
        <location evidence="8">Cell membrane</location>
        <topology evidence="8">Multi-pass membrane protein</topology>
    </subcellularLocation>
    <subcellularLocation>
        <location evidence="1">Membrane</location>
        <topology evidence="1">Multi-pass membrane protein</topology>
    </subcellularLocation>
</comment>
<feature type="transmembrane region" description="Helical" evidence="8">
    <location>
        <begin position="156"/>
        <end position="174"/>
    </location>
</feature>
<evidence type="ECO:0000256" key="9">
    <source>
        <dbReference type="SAM" id="SignalP"/>
    </source>
</evidence>
<dbReference type="InterPro" id="IPR029020">
    <property type="entry name" value="Ammonium/urea_transptr"/>
</dbReference>
<dbReference type="NCBIfam" id="TIGR00836">
    <property type="entry name" value="amt"/>
    <property type="match status" value="1"/>
</dbReference>
<evidence type="ECO:0000256" key="5">
    <source>
        <dbReference type="ARBA" id="ARBA00022989"/>
    </source>
</evidence>
<protein>
    <recommendedName>
        <fullName evidence="8">Ammonium transporter</fullName>
    </recommendedName>
</protein>
<dbReference type="InterPro" id="IPR018047">
    <property type="entry name" value="Ammonium_transpt_CS"/>
</dbReference>
<feature type="transmembrane region" description="Helical" evidence="8">
    <location>
        <begin position="260"/>
        <end position="281"/>
    </location>
</feature>
<feature type="transmembrane region" description="Helical" evidence="8">
    <location>
        <begin position="288"/>
        <end position="309"/>
    </location>
</feature>
<accession>A0ABX9TY50</accession>
<feature type="transmembrane region" description="Helical" evidence="8">
    <location>
        <begin position="315"/>
        <end position="335"/>
    </location>
</feature>
<name>A0ABX9TY50_9GAMM</name>
<comment type="similarity">
    <text evidence="2 8">Belongs to the ammonia transporter channel (TC 1.A.11.2) family.</text>
</comment>
<feature type="signal peptide" evidence="9">
    <location>
        <begin position="1"/>
        <end position="23"/>
    </location>
</feature>
<feature type="transmembrane region" description="Helical" evidence="8">
    <location>
        <begin position="383"/>
        <end position="405"/>
    </location>
</feature>